<dbReference type="Gene3D" id="1.10.10.10">
    <property type="entry name" value="Winged helix-like DNA-binding domain superfamily/Winged helix DNA-binding domain"/>
    <property type="match status" value="1"/>
</dbReference>
<keyword evidence="3" id="KW-0804">Transcription</keyword>
<sequence>MRTKGKVKSSKPKSTIREKAYQYIQSRIAEGTLPSGGAISELLLARELGSSRTPVREAISQLVSEGLLEQTPNRGTVVVRLTREDIVDLYELREALEVYVVAKVTREQLPAEDLKRLEQLSHGILTLVEELQASGEQHLNAEQMSRFVASDRGFHTLLMAFSFNPRIRKIVDETRLLIRIFAMRRLGYGVAKLKHIHAQHAAIIQAIVDRDPELATLRLAEHIQISKQERLDEFDRNRRASSIEQSYSDLNF</sequence>
<proteinExistence type="predicted"/>
<keyword evidence="1" id="KW-0805">Transcription regulation</keyword>
<dbReference type="PANTHER" id="PTHR43537">
    <property type="entry name" value="TRANSCRIPTIONAL REGULATOR, GNTR FAMILY"/>
    <property type="match status" value="1"/>
</dbReference>
<dbReference type="AlphaFoldDB" id="A0A1I6L447"/>
<protein>
    <submittedName>
        <fullName evidence="5">DNA-binding transcriptional regulator, GntR family</fullName>
    </submittedName>
</protein>
<evidence type="ECO:0000313" key="5">
    <source>
        <dbReference type="EMBL" id="SFR98241.1"/>
    </source>
</evidence>
<evidence type="ECO:0000256" key="3">
    <source>
        <dbReference type="ARBA" id="ARBA00023163"/>
    </source>
</evidence>
<dbReference type="InterPro" id="IPR036390">
    <property type="entry name" value="WH_DNA-bd_sf"/>
</dbReference>
<dbReference type="InterPro" id="IPR036388">
    <property type="entry name" value="WH-like_DNA-bd_sf"/>
</dbReference>
<dbReference type="GO" id="GO:0003677">
    <property type="term" value="F:DNA binding"/>
    <property type="evidence" value="ECO:0007669"/>
    <property type="project" value="UniProtKB-KW"/>
</dbReference>
<dbReference type="PROSITE" id="PS50949">
    <property type="entry name" value="HTH_GNTR"/>
    <property type="match status" value="1"/>
</dbReference>
<dbReference type="SMART" id="SM00345">
    <property type="entry name" value="HTH_GNTR"/>
    <property type="match status" value="1"/>
</dbReference>
<accession>A0A1I6L447</accession>
<evidence type="ECO:0000256" key="2">
    <source>
        <dbReference type="ARBA" id="ARBA00023125"/>
    </source>
</evidence>
<dbReference type="Pfam" id="PF07729">
    <property type="entry name" value="FCD"/>
    <property type="match status" value="1"/>
</dbReference>
<dbReference type="InterPro" id="IPR008920">
    <property type="entry name" value="TF_FadR/GntR_C"/>
</dbReference>
<evidence type="ECO:0000313" key="6">
    <source>
        <dbReference type="Proteomes" id="UP000199024"/>
    </source>
</evidence>
<evidence type="ECO:0000259" key="4">
    <source>
        <dbReference type="PROSITE" id="PS50949"/>
    </source>
</evidence>
<feature type="domain" description="HTH gntR-type" evidence="4">
    <location>
        <begin position="14"/>
        <end position="81"/>
    </location>
</feature>
<dbReference type="SUPFAM" id="SSF46785">
    <property type="entry name" value="Winged helix' DNA-binding domain"/>
    <property type="match status" value="1"/>
</dbReference>
<dbReference type="InterPro" id="IPR011711">
    <property type="entry name" value="GntR_C"/>
</dbReference>
<dbReference type="Proteomes" id="UP000199024">
    <property type="component" value="Unassembled WGS sequence"/>
</dbReference>
<evidence type="ECO:0000256" key="1">
    <source>
        <dbReference type="ARBA" id="ARBA00023015"/>
    </source>
</evidence>
<dbReference type="CDD" id="cd07377">
    <property type="entry name" value="WHTH_GntR"/>
    <property type="match status" value="1"/>
</dbReference>
<dbReference type="PRINTS" id="PR00035">
    <property type="entry name" value="HTHGNTR"/>
</dbReference>
<keyword evidence="6" id="KW-1185">Reference proteome</keyword>
<dbReference type="PANTHER" id="PTHR43537:SF24">
    <property type="entry name" value="GLUCONATE OPERON TRANSCRIPTIONAL REPRESSOR"/>
    <property type="match status" value="1"/>
</dbReference>
<dbReference type="SUPFAM" id="SSF48008">
    <property type="entry name" value="GntR ligand-binding domain-like"/>
    <property type="match status" value="1"/>
</dbReference>
<keyword evidence="2 5" id="KW-0238">DNA-binding</keyword>
<reference evidence="5 6" key="1">
    <citation type="submission" date="2016-10" db="EMBL/GenBank/DDBJ databases">
        <authorList>
            <person name="de Groot N.N."/>
        </authorList>
    </citation>
    <scope>NUCLEOTIDE SEQUENCE [LARGE SCALE GENOMIC DNA]</scope>
    <source>
        <strain evidence="5 6">DSM 21001</strain>
    </source>
</reference>
<dbReference type="RefSeq" id="WP_089835829.1">
    <property type="nucleotide sequence ID" value="NZ_FOZL01000001.1"/>
</dbReference>
<dbReference type="STRING" id="474950.SAMN05421771_0234"/>
<dbReference type="OrthoDB" id="114741at2"/>
<dbReference type="Pfam" id="PF00392">
    <property type="entry name" value="GntR"/>
    <property type="match status" value="1"/>
</dbReference>
<dbReference type="SMART" id="SM00895">
    <property type="entry name" value="FCD"/>
    <property type="match status" value="1"/>
</dbReference>
<dbReference type="Gene3D" id="1.20.120.530">
    <property type="entry name" value="GntR ligand-binding domain-like"/>
    <property type="match status" value="1"/>
</dbReference>
<dbReference type="EMBL" id="FOZL01000001">
    <property type="protein sequence ID" value="SFR98241.1"/>
    <property type="molecule type" value="Genomic_DNA"/>
</dbReference>
<dbReference type="GO" id="GO:0003700">
    <property type="term" value="F:DNA-binding transcription factor activity"/>
    <property type="evidence" value="ECO:0007669"/>
    <property type="project" value="InterPro"/>
</dbReference>
<name>A0A1I6L447_9BACT</name>
<dbReference type="InterPro" id="IPR000524">
    <property type="entry name" value="Tscrpt_reg_HTH_GntR"/>
</dbReference>
<gene>
    <name evidence="5" type="ORF">SAMN05421771_0234</name>
</gene>
<organism evidence="5 6">
    <name type="scientific">Granulicella pectinivorans</name>
    <dbReference type="NCBI Taxonomy" id="474950"/>
    <lineage>
        <taxon>Bacteria</taxon>
        <taxon>Pseudomonadati</taxon>
        <taxon>Acidobacteriota</taxon>
        <taxon>Terriglobia</taxon>
        <taxon>Terriglobales</taxon>
        <taxon>Acidobacteriaceae</taxon>
        <taxon>Granulicella</taxon>
    </lineage>
</organism>